<keyword evidence="2" id="KW-0805">Transcription regulation</keyword>
<dbReference type="PROSITE" id="PS50937">
    <property type="entry name" value="HTH_MERR_2"/>
    <property type="match status" value="1"/>
</dbReference>
<keyword evidence="6" id="KW-1185">Reference proteome</keyword>
<dbReference type="CDD" id="cd01105">
    <property type="entry name" value="HTH_GlnR-like"/>
    <property type="match status" value="1"/>
</dbReference>
<proteinExistence type="predicted"/>
<accession>A0A378RYL1</accession>
<keyword evidence="1" id="KW-0678">Repressor</keyword>
<dbReference type="AlphaFoldDB" id="A0A378RYL1"/>
<protein>
    <submittedName>
        <fullName evidence="5">HTH-type transcriptional regulator tnrA</fullName>
    </submittedName>
</protein>
<dbReference type="InterPro" id="IPR047057">
    <property type="entry name" value="MerR_fam"/>
</dbReference>
<dbReference type="EMBL" id="UGQL01000001">
    <property type="protein sequence ID" value="STZ27162.1"/>
    <property type="molecule type" value="Genomic_DNA"/>
</dbReference>
<evidence type="ECO:0000256" key="2">
    <source>
        <dbReference type="ARBA" id="ARBA00023015"/>
    </source>
</evidence>
<evidence type="ECO:0000313" key="6">
    <source>
        <dbReference type="Proteomes" id="UP000255024"/>
    </source>
</evidence>
<evidence type="ECO:0000256" key="4">
    <source>
        <dbReference type="ARBA" id="ARBA00023163"/>
    </source>
</evidence>
<keyword evidence="4" id="KW-0804">Transcription</keyword>
<evidence type="ECO:0000256" key="1">
    <source>
        <dbReference type="ARBA" id="ARBA00022491"/>
    </source>
</evidence>
<gene>
    <name evidence="5" type="primary">tnrA</name>
    <name evidence="5" type="ORF">NCTC11179_00695</name>
</gene>
<organism evidence="5 6">
    <name type="scientific">Myroides odoratus</name>
    <name type="common">Flavobacterium odoratum</name>
    <dbReference type="NCBI Taxonomy" id="256"/>
    <lineage>
        <taxon>Bacteria</taxon>
        <taxon>Pseudomonadati</taxon>
        <taxon>Bacteroidota</taxon>
        <taxon>Flavobacteriia</taxon>
        <taxon>Flavobacteriales</taxon>
        <taxon>Flavobacteriaceae</taxon>
        <taxon>Myroides</taxon>
    </lineage>
</organism>
<sequence>MKDLYFIFTTLIVSYLQIMENKENKELSFDFDFLDKLVVGIGEVAQITGIPTRQIRYWEEKGIISSLTEEEGKNRRYNYENIKKMLLIKELMEEGYTLDASAEKVKKRMEMIEATLNKLRQP</sequence>
<dbReference type="OrthoDB" id="9810140at2"/>
<evidence type="ECO:0000256" key="3">
    <source>
        <dbReference type="ARBA" id="ARBA00023125"/>
    </source>
</evidence>
<dbReference type="Pfam" id="PF13411">
    <property type="entry name" value="MerR_1"/>
    <property type="match status" value="1"/>
</dbReference>
<dbReference type="InterPro" id="IPR009061">
    <property type="entry name" value="DNA-bd_dom_put_sf"/>
</dbReference>
<dbReference type="GO" id="GO:0003700">
    <property type="term" value="F:DNA-binding transcription factor activity"/>
    <property type="evidence" value="ECO:0007669"/>
    <property type="project" value="InterPro"/>
</dbReference>
<name>A0A378RYL1_MYROD</name>
<dbReference type="InterPro" id="IPR000551">
    <property type="entry name" value="MerR-type_HTH_dom"/>
</dbReference>
<dbReference type="PANTHER" id="PTHR30204:SF69">
    <property type="entry name" value="MERR-FAMILY TRANSCRIPTIONAL REGULATOR"/>
    <property type="match status" value="1"/>
</dbReference>
<dbReference type="SMART" id="SM00422">
    <property type="entry name" value="HTH_MERR"/>
    <property type="match status" value="1"/>
</dbReference>
<dbReference type="SUPFAM" id="SSF46955">
    <property type="entry name" value="Putative DNA-binding domain"/>
    <property type="match status" value="1"/>
</dbReference>
<dbReference type="PRINTS" id="PR00040">
    <property type="entry name" value="HTHMERR"/>
</dbReference>
<dbReference type="Proteomes" id="UP000255024">
    <property type="component" value="Unassembled WGS sequence"/>
</dbReference>
<dbReference type="Gene3D" id="1.10.1660.10">
    <property type="match status" value="1"/>
</dbReference>
<dbReference type="PANTHER" id="PTHR30204">
    <property type="entry name" value="REDOX-CYCLING DRUG-SENSING TRANSCRIPTIONAL ACTIVATOR SOXR"/>
    <property type="match status" value="1"/>
</dbReference>
<keyword evidence="3" id="KW-0238">DNA-binding</keyword>
<reference evidence="5 6" key="1">
    <citation type="submission" date="2018-06" db="EMBL/GenBank/DDBJ databases">
        <authorList>
            <consortium name="Pathogen Informatics"/>
            <person name="Doyle S."/>
        </authorList>
    </citation>
    <scope>NUCLEOTIDE SEQUENCE [LARGE SCALE GENOMIC DNA]</scope>
    <source>
        <strain evidence="5 6">NCTC11179</strain>
    </source>
</reference>
<dbReference type="GO" id="GO:0003677">
    <property type="term" value="F:DNA binding"/>
    <property type="evidence" value="ECO:0007669"/>
    <property type="project" value="UniProtKB-KW"/>
</dbReference>
<evidence type="ECO:0000313" key="5">
    <source>
        <dbReference type="EMBL" id="STZ27162.1"/>
    </source>
</evidence>